<proteinExistence type="predicted"/>
<name>A0ABP9PSB7_9ACTN</name>
<dbReference type="Proteomes" id="UP001500221">
    <property type="component" value="Unassembled WGS sequence"/>
</dbReference>
<organism evidence="1 2">
    <name type="scientific">Nocardioides marinquilinus</name>
    <dbReference type="NCBI Taxonomy" id="1210400"/>
    <lineage>
        <taxon>Bacteria</taxon>
        <taxon>Bacillati</taxon>
        <taxon>Actinomycetota</taxon>
        <taxon>Actinomycetes</taxon>
        <taxon>Propionibacteriales</taxon>
        <taxon>Nocardioidaceae</taxon>
        <taxon>Nocardioides</taxon>
    </lineage>
</organism>
<dbReference type="RefSeq" id="WP_345459524.1">
    <property type="nucleotide sequence ID" value="NZ_BAABKG010000003.1"/>
</dbReference>
<comment type="caution">
    <text evidence="1">The sequence shown here is derived from an EMBL/GenBank/DDBJ whole genome shotgun (WGS) entry which is preliminary data.</text>
</comment>
<evidence type="ECO:0000313" key="1">
    <source>
        <dbReference type="EMBL" id="GAA5150586.1"/>
    </source>
</evidence>
<reference evidence="2" key="1">
    <citation type="journal article" date="2019" name="Int. J. Syst. Evol. Microbiol.">
        <title>The Global Catalogue of Microorganisms (GCM) 10K type strain sequencing project: providing services to taxonomists for standard genome sequencing and annotation.</title>
        <authorList>
            <consortium name="The Broad Institute Genomics Platform"/>
            <consortium name="The Broad Institute Genome Sequencing Center for Infectious Disease"/>
            <person name="Wu L."/>
            <person name="Ma J."/>
        </authorList>
    </citation>
    <scope>NUCLEOTIDE SEQUENCE [LARGE SCALE GENOMIC DNA]</scope>
    <source>
        <strain evidence="2">JCM 18459</strain>
    </source>
</reference>
<accession>A0ABP9PSB7</accession>
<protein>
    <recommendedName>
        <fullName evidence="3">Polyketide cyclase</fullName>
    </recommendedName>
</protein>
<dbReference type="EMBL" id="BAABKG010000003">
    <property type="protein sequence ID" value="GAA5150586.1"/>
    <property type="molecule type" value="Genomic_DNA"/>
</dbReference>
<keyword evidence="2" id="KW-1185">Reference proteome</keyword>
<evidence type="ECO:0000313" key="2">
    <source>
        <dbReference type="Proteomes" id="UP001500221"/>
    </source>
</evidence>
<evidence type="ECO:0008006" key="3">
    <source>
        <dbReference type="Google" id="ProtNLM"/>
    </source>
</evidence>
<sequence length="177" mass="19327">MIGDRWGVTDAEVARHYACDDVVPDPALQAWRGVTVAVPPEQVWPWVGQVRVAPYSYDWVDNLGRRSPATLQGLPEPVPGEPFTRCAGRPFGEIVSVTPGERLTGRILGAVMSYELVLDATDFAADADADGQPGTRLLLKVVMARHRWLAPAVAVGDLVMARRQLLNLARLAERHPA</sequence>
<gene>
    <name evidence="1" type="ORF">GCM10023340_28000</name>
</gene>